<evidence type="ECO:0000313" key="6">
    <source>
        <dbReference type="Proteomes" id="UP000261420"/>
    </source>
</evidence>
<dbReference type="Pfam" id="PF26140">
    <property type="entry name" value="HEAT_URB1"/>
    <property type="match status" value="1"/>
</dbReference>
<feature type="domain" description="URB1 N-terminal" evidence="2">
    <location>
        <begin position="75"/>
        <end position="390"/>
    </location>
</feature>
<evidence type="ECO:0000259" key="3">
    <source>
        <dbReference type="Pfam" id="PF16201"/>
    </source>
</evidence>
<dbReference type="GO" id="GO:0005730">
    <property type="term" value="C:nucleolus"/>
    <property type="evidence" value="ECO:0007669"/>
    <property type="project" value="TreeGrafter"/>
</dbReference>
<reference evidence="5" key="1">
    <citation type="submission" date="2025-08" db="UniProtKB">
        <authorList>
            <consortium name="Ensembl"/>
        </authorList>
    </citation>
    <scope>IDENTIFICATION</scope>
</reference>
<evidence type="ECO:0000259" key="4">
    <source>
        <dbReference type="Pfam" id="PF26140"/>
    </source>
</evidence>
<name>A0A3B4UFA2_SERDU</name>
<dbReference type="InterPro" id="IPR019793">
    <property type="entry name" value="Peroxidases_heam-ligand_BS"/>
</dbReference>
<dbReference type="STRING" id="41447.ENSSDUP00000016873"/>
<feature type="domain" description="URB1 C-terminal" evidence="3">
    <location>
        <begin position="1660"/>
        <end position="1849"/>
    </location>
</feature>
<evidence type="ECO:0000256" key="1">
    <source>
        <dbReference type="SAM" id="MobiDB-lite"/>
    </source>
</evidence>
<sequence>MKMGKKRRGEDSAESDTPAKKEKVAEFNGTVFKAMLKEPTTAIKGLETFISTAKKLPCSDLYDVVEGYIKISMECAEIFKLLEGEKHIESEMMLIFESLEMILLRTASDLTHFNMVGNAIVKKIVSSYMKLLQGSFHSENHRFVRQCLSLLSALVSQGPEAAREVLSHIHINKALSGLAKRKDKKGKPDVRMAFIQFVLSFLVSGDNATVGQILEIKELLPEILSTGLKEDRMSVVNLILSTLKTRVLLNKGISKTQKVRFFTPAVLANIASLYKWNGIVDATTDDNRMSENSEHAGISVIRELVHSFLLDLCSSRKHGISFHDASLGTAGRSGNIVLLQFLVGLKQATEDELVAELVVNVLKASPDILARYFKETQYSYTPRLKSAWQDNVRLLKKIYQAQPELSAVFQTSEVVPLPRLLSMIMVISLPPVCNKAFFTQGLSLANTAVQLTTLSMMNFILKRAHKNIEYLLDKSEWNSSDVYTLDVMGDLVQQYRETLSKILPDMTSIVAKWQSLSKKEKTSGEEKKAKTEGSGEQTDNKNEVPDAETAEVIMLKALILQVICLYQKVVPHLVSQCKFDFSKLLKGIVSEKGMREEVPPVLQYQILQLALDLPASKFSWFRIQDVADTESSSGEKSVLYLLLKMFVSSSSSHLKTSTRMLVLKVLKDSGVFEYTWTELELWLDQLARVEPNQQEAVIQFLERVLVKLVCNSYTYTDKVASLVQEAAYLQANLSSQEGDAASIPVSHIDDVLDMLDVIMDGNDGEMEKFGPALSEDLIIQTFPFSVVVPAALEARNKLPANKGVVYEYLSAVLSDVLHCQREPLPLCLALLQYDKELVSSELAASPHPAVTRLHQYYSRWLPQQCREELFKSSECLSKGLPTPSSYTALMKAAYSQGPSALLEDTFTKNVEETLAFISMAEFPVAIKQILLYIKSTVEIFGTFSKDTGAAILKTLMGQLRDLVTKLLGFQETKKPEPIAEDLQEGSDLFLELNQSSTVEADKEQILVSALGSIFKHPCLEQWFLALELSALPPHTLNPVRLKHLCAQLTDDILALLKISAPILGDLSRLELLCSYMGALEKAALKELMEKGSQAAKTQSRPFHALLSLHSYMDPCNLREVVSKLLLLPQESLISPGSEGTQANLSVYGHAALQILTECKSNPSQDHSSFLTQAHFHGLGTLLLSCSSPALEAFLLQTLSSEPSSAKLIHTDVLLHCLQQPLSDTQAISSLLLQNSSTHRLCFEVWCLEPANMEKLSGQTETFLPLINTYLQVASREDPARPKEVQKEVLKVLKQALLTKLCQCVLGNLTEASGGQFAETLANLIKLSANIKDIRDLINNLPSALQKVDSLERWQLVDVVTEKLADCPEELETWRKSVTSAALKCLITSYSHSKDQATSPAEQEQSVLERLQTLLTSAADITASEWNSFVKNGLKYRYRDHHFLNTLSSLLNLLYGGGEVQKDLIPLSTLHMMTSSHSLFLPTMLESDEEPSRYQAKEALVSLLLCLVKKCPTVCNISHFVILLGAYGATLNTSDQNLLLLLQEYERNHVSLLKFQSFLWGPAAVEHHKTRKSLGASLWKQTSSDDLLALLKSDRMLHTIAHFPQQRRIILEEGKEPLYSNNRVKDLGNLYDPCFLLPLFSTILQPECVIDCLKFVSSHAFGLTVMALSSYDPKVRAAAYHVLSCFYQHLEGARLREKRQLLYLMDTVKNGVRQQNQRLPFVLTTYITKAAQQMLKPEDHMYVVLNRFLLSHQSLDFRRVPEFFKLFYGFDLEHKMEREWILGVLEEGISDGHCYELCDQQGIFQSLLGFSSSPLCDEHAQAQIIRVLCQAARVTKAAYNLTKNCGLLTWMIQMVEKRNRDQQLLSAIIDLLHMLWFTNLGQKEKQVDGAKTTSSKEEKPQSSVKYLPLPLISDFLCVALTISRHLRLGVKAAQLSPFLQTLCSILKHRGTALNVNKQAEWLTLLPQPLSCTEALALLLCWASLSCNTALCSQIQVLAEKCKVKELLGMGKDKARTKGSFSQACTEKENLADDTETEKQGESPLTACKHYLSSIFVHCEPVFPLSETQQVQPRDKLDPSRLASDTAHLLTKWSLRCLVEDSYDENRTKDFLQWFEKAVIKHREIVDVVLLDPGFKADLLRLYHQAFEAQCQSNVLARVETFQRFTNIMIRLLENQGHLPELHQAVVSACLPEATRDQSRYDAGLHLLSLYIHELWSGATSAELFLSHVSLVTRAKSKRQKASKSPQTAIRAICNDIISLKS</sequence>
<dbReference type="InterPro" id="IPR021714">
    <property type="entry name" value="URB1_N"/>
</dbReference>
<dbReference type="Pfam" id="PF16201">
    <property type="entry name" value="NopRA1"/>
    <property type="match status" value="1"/>
</dbReference>
<keyword evidence="6" id="KW-1185">Reference proteome</keyword>
<dbReference type="GO" id="GO:0000466">
    <property type="term" value="P:maturation of 5.8S rRNA from tricistronic rRNA transcript (SSU-rRNA, 5.8S rRNA, LSU-rRNA)"/>
    <property type="evidence" value="ECO:0007669"/>
    <property type="project" value="TreeGrafter"/>
</dbReference>
<dbReference type="InterPro" id="IPR039844">
    <property type="entry name" value="URB1"/>
</dbReference>
<dbReference type="InterPro" id="IPR032436">
    <property type="entry name" value="URB1_C"/>
</dbReference>
<dbReference type="PANTHER" id="PTHR13500:SF0">
    <property type="entry name" value="NUCLEOLAR PRE-RIBOSOMAL-ASSOCIATED PROTEIN 1"/>
    <property type="match status" value="1"/>
</dbReference>
<dbReference type="Proteomes" id="UP000261420">
    <property type="component" value="Unplaced"/>
</dbReference>
<proteinExistence type="predicted"/>
<dbReference type="Ensembl" id="ENSSDUT00000017179.1">
    <property type="protein sequence ID" value="ENSSDUP00000016873.1"/>
    <property type="gene ID" value="ENSSDUG00000012313.1"/>
</dbReference>
<accession>A0A3B4UFA2</accession>
<protein>
    <submittedName>
        <fullName evidence="5">URB1 ribosome biogenesis homolog</fullName>
    </submittedName>
</protein>
<evidence type="ECO:0000313" key="5">
    <source>
        <dbReference type="Ensembl" id="ENSSDUP00000016873.1"/>
    </source>
</evidence>
<dbReference type="InterPro" id="IPR059018">
    <property type="entry name" value="HEAT_URB1"/>
</dbReference>
<dbReference type="OMA" id="VVWVWQS"/>
<feature type="region of interest" description="Disordered" evidence="1">
    <location>
        <begin position="521"/>
        <end position="544"/>
    </location>
</feature>
<dbReference type="PROSITE" id="PS00435">
    <property type="entry name" value="PEROXIDASE_1"/>
    <property type="match status" value="1"/>
</dbReference>
<dbReference type="Pfam" id="PF11707">
    <property type="entry name" value="Npa1"/>
    <property type="match status" value="1"/>
</dbReference>
<reference evidence="5" key="2">
    <citation type="submission" date="2025-09" db="UniProtKB">
        <authorList>
            <consortium name="Ensembl"/>
        </authorList>
    </citation>
    <scope>IDENTIFICATION</scope>
</reference>
<evidence type="ECO:0000259" key="2">
    <source>
        <dbReference type="Pfam" id="PF11707"/>
    </source>
</evidence>
<feature type="region of interest" description="Disordered" evidence="1">
    <location>
        <begin position="1"/>
        <end position="21"/>
    </location>
</feature>
<dbReference type="PANTHER" id="PTHR13500">
    <property type="entry name" value="NUCLEOLAR PRERIBOSOMAL-ASSOCIATED PROTEIN 1"/>
    <property type="match status" value="1"/>
</dbReference>
<feature type="domain" description="URB1 central HEAT repeat" evidence="4">
    <location>
        <begin position="635"/>
        <end position="730"/>
    </location>
</feature>
<organism evidence="5 6">
    <name type="scientific">Seriola dumerili</name>
    <name type="common">Greater amberjack</name>
    <name type="synonym">Caranx dumerili</name>
    <dbReference type="NCBI Taxonomy" id="41447"/>
    <lineage>
        <taxon>Eukaryota</taxon>
        <taxon>Metazoa</taxon>
        <taxon>Chordata</taxon>
        <taxon>Craniata</taxon>
        <taxon>Vertebrata</taxon>
        <taxon>Euteleostomi</taxon>
        <taxon>Actinopterygii</taxon>
        <taxon>Neopterygii</taxon>
        <taxon>Teleostei</taxon>
        <taxon>Neoteleostei</taxon>
        <taxon>Acanthomorphata</taxon>
        <taxon>Carangaria</taxon>
        <taxon>Carangiformes</taxon>
        <taxon>Carangidae</taxon>
        <taxon>Seriola</taxon>
    </lineage>
</organism>
<dbReference type="GO" id="GO:0000463">
    <property type="term" value="P:maturation of LSU-rRNA from tricistronic rRNA transcript (SSU-rRNA, 5.8S rRNA, LSU-rRNA)"/>
    <property type="evidence" value="ECO:0007669"/>
    <property type="project" value="TreeGrafter"/>
</dbReference>
<dbReference type="GeneTree" id="ENSGT00390000014210"/>